<dbReference type="Gene3D" id="3.40.630.10">
    <property type="entry name" value="Zn peptidases"/>
    <property type="match status" value="1"/>
</dbReference>
<dbReference type="AlphaFoldDB" id="L0W7Q9"/>
<dbReference type="GO" id="GO:0004180">
    <property type="term" value="F:carboxypeptidase activity"/>
    <property type="evidence" value="ECO:0007669"/>
    <property type="project" value="UniProtKB-KW"/>
</dbReference>
<dbReference type="EMBL" id="AMRJ01000040">
    <property type="protein sequence ID" value="EKF72979.1"/>
    <property type="molecule type" value="Genomic_DNA"/>
</dbReference>
<dbReference type="Proteomes" id="UP000010164">
    <property type="component" value="Unassembled WGS sequence"/>
</dbReference>
<feature type="domain" description="Peptidase M20 dimerisation" evidence="7">
    <location>
        <begin position="214"/>
        <end position="309"/>
    </location>
</feature>
<evidence type="ECO:0000256" key="4">
    <source>
        <dbReference type="ARBA" id="ARBA00022833"/>
    </source>
</evidence>
<evidence type="ECO:0000313" key="9">
    <source>
        <dbReference type="Proteomes" id="UP000010164"/>
    </source>
</evidence>
<comment type="caution">
    <text evidence="8">The sequence shown here is derived from an EMBL/GenBank/DDBJ whole genome shotgun (WGS) entry which is preliminary data.</text>
</comment>
<evidence type="ECO:0000259" key="7">
    <source>
        <dbReference type="Pfam" id="PF07687"/>
    </source>
</evidence>
<name>L0W7Q9_9GAMM</name>
<dbReference type="GO" id="GO:0046872">
    <property type="term" value="F:metal ion binding"/>
    <property type="evidence" value="ECO:0007669"/>
    <property type="project" value="UniProtKB-KW"/>
</dbReference>
<dbReference type="EC" id="3.4.17.11" evidence="8"/>
<keyword evidence="5" id="KW-0170">Cobalt</keyword>
<feature type="active site" evidence="6">
    <location>
        <position position="111"/>
    </location>
</feature>
<evidence type="ECO:0000256" key="6">
    <source>
        <dbReference type="PIRSR" id="PIRSR037238-1"/>
    </source>
</evidence>
<dbReference type="Gene3D" id="3.30.70.360">
    <property type="match status" value="1"/>
</dbReference>
<dbReference type="OrthoDB" id="9776600at2"/>
<keyword evidence="3 8" id="KW-0378">Hydrolase</keyword>
<evidence type="ECO:0000313" key="8">
    <source>
        <dbReference type="EMBL" id="EKF72979.1"/>
    </source>
</evidence>
<sequence>MQGIQRVLWLGLVALLVNGCSDSPTSSDSLEEAAHKQQAAVMQSLEAMVQIESGSDDREGVARMADYVESRLRTLGASVTRIKSTTGSADIIKGTLSGEGKLRVMLIAHTDTVYAKGILKTEPLHRDGNRLYGPGIADDKGGVAVILHTLAILKAQGWNNYDRITVLFNPDEEVGSAGSGEVIAREGAEQDVVLSFEPSPAKAVAGAEGVLLGAAGTAQAFLTVEGRAAHAGSAPEQGRNALLELAYQLLQTEKVADDMKDAQLNWTTAEAGSKRNQIPAHAQAGGDVRIFSEEAGQRLLKALQKTVSESKQVADTTTRVRLEPGRPPYVAGPKGEALAHKAQAIYKELDNRKLLLIPHTFGGTDAGYAGRSGKPAVLESLGLAGWGYHARNEYIEIDSIVPRLYLASRLLIELGKDYSEAR</sequence>
<dbReference type="PANTHER" id="PTHR43808:SF10">
    <property type="entry name" value="BLL3749 PROTEIN"/>
    <property type="match status" value="1"/>
</dbReference>
<dbReference type="InterPro" id="IPR011650">
    <property type="entry name" value="Peptidase_M20_dimer"/>
</dbReference>
<dbReference type="NCBIfam" id="NF004788">
    <property type="entry name" value="PRK06133.1"/>
    <property type="match status" value="1"/>
</dbReference>
<keyword evidence="8" id="KW-0645">Protease</keyword>
<accession>L0W7Q9</accession>
<evidence type="ECO:0000256" key="1">
    <source>
        <dbReference type="ARBA" id="ARBA00001947"/>
    </source>
</evidence>
<evidence type="ECO:0000256" key="5">
    <source>
        <dbReference type="ARBA" id="ARBA00023285"/>
    </source>
</evidence>
<dbReference type="PROSITE" id="PS00759">
    <property type="entry name" value="ARGE_DAPE_CPG2_2"/>
    <property type="match status" value="1"/>
</dbReference>
<reference evidence="8 9" key="1">
    <citation type="journal article" date="2012" name="J. Bacteriol.">
        <title>Genome Sequence of the Alkane-Degrading Bacterium Alcanivorax hongdengensis Type Strain A-11-3.</title>
        <authorList>
            <person name="Lai Q."/>
            <person name="Shao Z."/>
        </authorList>
    </citation>
    <scope>NUCLEOTIDE SEQUENCE [LARGE SCALE GENOMIC DNA]</scope>
    <source>
        <strain evidence="8 9">A-11-3</strain>
    </source>
</reference>
<organism evidence="8 9">
    <name type="scientific">Alcanivorax hongdengensis A-11-3</name>
    <dbReference type="NCBI Taxonomy" id="1177179"/>
    <lineage>
        <taxon>Bacteria</taxon>
        <taxon>Pseudomonadati</taxon>
        <taxon>Pseudomonadota</taxon>
        <taxon>Gammaproteobacteria</taxon>
        <taxon>Oceanospirillales</taxon>
        <taxon>Alcanivoracaceae</taxon>
        <taxon>Alcanivorax</taxon>
    </lineage>
</organism>
<protein>
    <submittedName>
        <fullName evidence="8">Glutamate carboxypeptidase</fullName>
        <ecNumber evidence="8">3.4.17.11</ecNumber>
    </submittedName>
</protein>
<dbReference type="InterPro" id="IPR017150">
    <property type="entry name" value="Pept_M20_glutamate_carboxypep"/>
</dbReference>
<comment type="cofactor">
    <cofactor evidence="1">
        <name>Zn(2+)</name>
        <dbReference type="ChEBI" id="CHEBI:29105"/>
    </cofactor>
</comment>
<keyword evidence="8" id="KW-0121">Carboxypeptidase</keyword>
<dbReference type="RefSeq" id="WP_008930360.1">
    <property type="nucleotide sequence ID" value="NZ_AMRJ01000040.1"/>
</dbReference>
<dbReference type="SUPFAM" id="SSF55031">
    <property type="entry name" value="Bacterial exopeptidase dimerisation domain"/>
    <property type="match status" value="1"/>
</dbReference>
<feature type="active site" description="Proton acceptor" evidence="6">
    <location>
        <position position="172"/>
    </location>
</feature>
<dbReference type="PANTHER" id="PTHR43808">
    <property type="entry name" value="ACETYLORNITHINE DEACETYLASE"/>
    <property type="match status" value="1"/>
</dbReference>
<evidence type="ECO:0000256" key="3">
    <source>
        <dbReference type="ARBA" id="ARBA00022801"/>
    </source>
</evidence>
<gene>
    <name evidence="8" type="ORF">A11A3_15975</name>
</gene>
<dbReference type="STRING" id="1177179.A11A3_15975"/>
<dbReference type="Pfam" id="PF07687">
    <property type="entry name" value="M20_dimer"/>
    <property type="match status" value="1"/>
</dbReference>
<dbReference type="PIRSF" id="PIRSF037238">
    <property type="entry name" value="Carboxypeptidase_G2"/>
    <property type="match status" value="1"/>
</dbReference>
<dbReference type="eggNOG" id="COG0624">
    <property type="taxonomic scope" value="Bacteria"/>
</dbReference>
<dbReference type="InterPro" id="IPR001261">
    <property type="entry name" value="ArgE/DapE_CS"/>
</dbReference>
<keyword evidence="4" id="KW-0862">Zinc</keyword>
<dbReference type="InterPro" id="IPR050072">
    <property type="entry name" value="Peptidase_M20A"/>
</dbReference>
<dbReference type="SUPFAM" id="SSF53187">
    <property type="entry name" value="Zn-dependent exopeptidases"/>
    <property type="match status" value="1"/>
</dbReference>
<dbReference type="PATRIC" id="fig|1177179.3.peg.3144"/>
<proteinExistence type="predicted"/>
<dbReference type="InterPro" id="IPR036264">
    <property type="entry name" value="Bact_exopeptidase_dim_dom"/>
</dbReference>
<evidence type="ECO:0000256" key="2">
    <source>
        <dbReference type="ARBA" id="ARBA00022723"/>
    </source>
</evidence>
<keyword evidence="2" id="KW-0479">Metal-binding</keyword>
<dbReference type="InterPro" id="IPR002933">
    <property type="entry name" value="Peptidase_M20"/>
</dbReference>
<dbReference type="Pfam" id="PF01546">
    <property type="entry name" value="Peptidase_M20"/>
    <property type="match status" value="1"/>
</dbReference>
<keyword evidence="9" id="KW-1185">Reference proteome</keyword>
<dbReference type="PROSITE" id="PS00758">
    <property type="entry name" value="ARGE_DAPE_CPG2_1"/>
    <property type="match status" value="1"/>
</dbReference>
<dbReference type="CDD" id="cd03885">
    <property type="entry name" value="M20_CPDG2"/>
    <property type="match status" value="1"/>
</dbReference>